<sequence length="74" mass="8777">MEQCMNNYRMVVLSSLEKVFPHEEPVFSPECCRFMAMPSARNRGYGLQVYKYGIEGILHYALWFFLRPCRIKGH</sequence>
<dbReference type="AlphaFoldDB" id="A0AAU7PPG9"/>
<name>A0AAU7PPG9_9FIRM</name>
<dbReference type="GO" id="GO:0016787">
    <property type="term" value="F:hydrolase activity"/>
    <property type="evidence" value="ECO:0007669"/>
    <property type="project" value="UniProtKB-KW"/>
</dbReference>
<keyword evidence="1" id="KW-0378">Hydrolase</keyword>
<accession>A0AAU7PPG9</accession>
<evidence type="ECO:0000313" key="1">
    <source>
        <dbReference type="EMBL" id="XBS53676.1"/>
    </source>
</evidence>
<dbReference type="EMBL" id="CP157940">
    <property type="protein sequence ID" value="XBS53676.1"/>
    <property type="molecule type" value="Genomic_DNA"/>
</dbReference>
<reference evidence="1" key="1">
    <citation type="submission" date="2024-06" db="EMBL/GenBank/DDBJ databases">
        <title>Lacrimispora cavernae sp. nov., a novel anaerobe isolated from bat guano pile inside a cave.</title>
        <authorList>
            <person name="Miller S.L."/>
            <person name="Lu N."/>
            <person name="King J."/>
            <person name="Sankaranarayanan K."/>
            <person name="Lawson P.A."/>
        </authorList>
    </citation>
    <scope>NUCLEOTIDE SEQUENCE</scope>
    <source>
        <strain evidence="1">BS-2</strain>
    </source>
</reference>
<organism evidence="1">
    <name type="scientific">Lacrimispora sp. BS-2</name>
    <dbReference type="NCBI Taxonomy" id="3151850"/>
    <lineage>
        <taxon>Bacteria</taxon>
        <taxon>Bacillati</taxon>
        <taxon>Bacillota</taxon>
        <taxon>Clostridia</taxon>
        <taxon>Lachnospirales</taxon>
        <taxon>Lachnospiraceae</taxon>
        <taxon>Lacrimispora</taxon>
    </lineage>
</organism>
<protein>
    <submittedName>
        <fullName evidence="1">Glycoside hydrolase domain-containing protein</fullName>
    </submittedName>
</protein>
<dbReference type="RefSeq" id="WP_349945823.1">
    <property type="nucleotide sequence ID" value="NZ_CP157940.1"/>
</dbReference>
<gene>
    <name evidence="1" type="ORF">ABFV83_17980</name>
</gene>
<proteinExistence type="predicted"/>